<keyword evidence="1" id="KW-1185">Reference proteome</keyword>
<reference evidence="1" key="1">
    <citation type="submission" date="2013-12" db="EMBL/GenBank/DDBJ databases">
        <authorList>
            <person name="Aslett M."/>
        </authorList>
    </citation>
    <scope>NUCLEOTIDE SEQUENCE [LARGE SCALE GENOMIC DNA]</scope>
    <source>
        <strain evidence="1">Lindley</strain>
    </source>
</reference>
<dbReference type="Proteomes" id="UP000050741">
    <property type="component" value="Unassembled WGS sequence"/>
</dbReference>
<dbReference type="AlphaFoldDB" id="A0A183BXR2"/>
<proteinExistence type="predicted"/>
<evidence type="ECO:0000313" key="2">
    <source>
        <dbReference type="WBParaSite" id="GPLIN_000540200"/>
    </source>
</evidence>
<evidence type="ECO:0000313" key="1">
    <source>
        <dbReference type="Proteomes" id="UP000050741"/>
    </source>
</evidence>
<name>A0A183BXR2_GLOPA</name>
<reference evidence="1" key="2">
    <citation type="submission" date="2014-05" db="EMBL/GenBank/DDBJ databases">
        <title>The genome and life-stage specific transcriptomes of Globodera pallida elucidate key aspects of plant parasitism by a cyst nematode.</title>
        <authorList>
            <person name="Cotton J.A."/>
            <person name="Lilley C.J."/>
            <person name="Jones L.M."/>
            <person name="Kikuchi T."/>
            <person name="Reid A.J."/>
            <person name="Thorpe P."/>
            <person name="Tsai I.J."/>
            <person name="Beasley H."/>
            <person name="Blok V."/>
            <person name="Cock P.J.A."/>
            <person name="Van den Akker S.E."/>
            <person name="Holroyd N."/>
            <person name="Hunt M."/>
            <person name="Mantelin S."/>
            <person name="Naghra H."/>
            <person name="Pain A."/>
            <person name="Palomares-Rius J.E."/>
            <person name="Zarowiecki M."/>
            <person name="Berriman M."/>
            <person name="Jones J.T."/>
            <person name="Urwin P.E."/>
        </authorList>
    </citation>
    <scope>NUCLEOTIDE SEQUENCE [LARGE SCALE GENOMIC DNA]</scope>
    <source>
        <strain evidence="1">Lindley</strain>
    </source>
</reference>
<organism evidence="1 2">
    <name type="scientific">Globodera pallida</name>
    <name type="common">Potato cyst nematode worm</name>
    <name type="synonym">Heterodera pallida</name>
    <dbReference type="NCBI Taxonomy" id="36090"/>
    <lineage>
        <taxon>Eukaryota</taxon>
        <taxon>Metazoa</taxon>
        <taxon>Ecdysozoa</taxon>
        <taxon>Nematoda</taxon>
        <taxon>Chromadorea</taxon>
        <taxon>Rhabditida</taxon>
        <taxon>Tylenchina</taxon>
        <taxon>Tylenchomorpha</taxon>
        <taxon>Tylenchoidea</taxon>
        <taxon>Heteroderidae</taxon>
        <taxon>Heteroderinae</taxon>
        <taxon>Globodera</taxon>
    </lineage>
</organism>
<dbReference type="WBParaSite" id="GPLIN_000540200">
    <property type="protein sequence ID" value="GPLIN_000540200"/>
    <property type="gene ID" value="GPLIN_000540200"/>
</dbReference>
<sequence length="140" mass="15769">MEKMATNPRIYFIKTASKNGLTRPSSAADKRVYRPAGDILVAARPDEEMGMFLSFMGPRLGQCGGSFWMRHTDDDNGYTIAKGNGMVRSFEFYADRDLIVHDDSRAQVGLGINVWGSFRFMRSDVIHSSSISTDQRFDSR</sequence>
<accession>A0A183BXR2</accession>
<reference evidence="2" key="3">
    <citation type="submission" date="2016-06" db="UniProtKB">
        <authorList>
            <consortium name="WormBaseParasite"/>
        </authorList>
    </citation>
    <scope>IDENTIFICATION</scope>
</reference>
<protein>
    <submittedName>
        <fullName evidence="2">Tail fiber domain-containing protein</fullName>
    </submittedName>
</protein>